<feature type="signal peptide" evidence="6">
    <location>
        <begin position="1"/>
        <end position="19"/>
    </location>
</feature>
<keyword evidence="4 6" id="KW-0732">Signal</keyword>
<dbReference type="SUPFAM" id="SSF55797">
    <property type="entry name" value="PR-1-like"/>
    <property type="match status" value="1"/>
</dbReference>
<evidence type="ECO:0000259" key="7">
    <source>
        <dbReference type="SMART" id="SM00198"/>
    </source>
</evidence>
<evidence type="ECO:0000256" key="1">
    <source>
        <dbReference type="ARBA" id="ARBA00004613"/>
    </source>
</evidence>
<dbReference type="Gene3D" id="3.40.33.10">
    <property type="entry name" value="CAP"/>
    <property type="match status" value="1"/>
</dbReference>
<evidence type="ECO:0000256" key="3">
    <source>
        <dbReference type="ARBA" id="ARBA00022525"/>
    </source>
</evidence>
<evidence type="ECO:0000256" key="4">
    <source>
        <dbReference type="ARBA" id="ARBA00022729"/>
    </source>
</evidence>
<dbReference type="SMART" id="SM00198">
    <property type="entry name" value="SCP"/>
    <property type="match status" value="1"/>
</dbReference>
<reference evidence="8" key="1">
    <citation type="journal article" date="2009" name="Insect Mol. Biol.">
        <title>Identification and isolation of cDNA clones encoding the abundant secreted proteins in the saliva proteome of Culicoides nubeculosus.</title>
        <authorList>
            <person name="Russell C.L."/>
            <person name="Heesom K.J."/>
            <person name="Arthur C.J."/>
            <person name="Helps C.R."/>
            <person name="Mellor P.S."/>
            <person name="Day M.J."/>
            <person name="Torsteinsdottir S."/>
            <person name="Bjoernsdottir T.S."/>
            <person name="Wilson A.D."/>
        </authorList>
    </citation>
    <scope>NUCLEOTIDE SEQUENCE</scope>
    <source>
        <tissue evidence="8">Salivary gland</tissue>
    </source>
</reference>
<proteinExistence type="evidence at transcript level"/>
<keyword evidence="3" id="KW-0964">Secreted</keyword>
<dbReference type="InterPro" id="IPR035940">
    <property type="entry name" value="CAP_sf"/>
</dbReference>
<dbReference type="InterPro" id="IPR001283">
    <property type="entry name" value="CRISP-related"/>
</dbReference>
<comment type="similarity">
    <text evidence="2">Belongs to the CRISP family.</text>
</comment>
<evidence type="ECO:0000313" key="8">
    <source>
        <dbReference type="EMBL" id="ACM40909.1"/>
    </source>
</evidence>
<dbReference type="PANTHER" id="PTHR10334">
    <property type="entry name" value="CYSTEINE-RICH SECRETORY PROTEIN-RELATED"/>
    <property type="match status" value="1"/>
</dbReference>
<dbReference type="InterPro" id="IPR014044">
    <property type="entry name" value="CAP_dom"/>
</dbReference>
<name>B9URL2_CULNU</name>
<evidence type="ECO:0000256" key="2">
    <source>
        <dbReference type="ARBA" id="ARBA00009923"/>
    </source>
</evidence>
<dbReference type="PIRSF" id="PIRSF038921">
    <property type="entry name" value="P14a"/>
    <property type="match status" value="1"/>
</dbReference>
<dbReference type="AlphaFoldDB" id="B9URL2"/>
<feature type="domain" description="SCP" evidence="7">
    <location>
        <begin position="67"/>
        <end position="222"/>
    </location>
</feature>
<evidence type="ECO:0000256" key="6">
    <source>
        <dbReference type="SAM" id="SignalP"/>
    </source>
</evidence>
<dbReference type="GO" id="GO:0005576">
    <property type="term" value="C:extracellular region"/>
    <property type="evidence" value="ECO:0007669"/>
    <property type="project" value="UniProtKB-SubCell"/>
</dbReference>
<dbReference type="Pfam" id="PF00188">
    <property type="entry name" value="CAP"/>
    <property type="match status" value="1"/>
</dbReference>
<sequence length="263" mass="30117">MIKKLSIVILFSCISFVLSTNFCNKDLCKRQNGPQSFTYLKHIGCRHTGKNANTCPRDAKILPMSTKRKNLILKVHNRLRNKVALGKLPGFPKAARMPILRWDDELAYLAELNVKQCKMEHDQCRNTDKFKYAGQNLAYTMGTPQKNAVRIKKLIRAWFKEHENATASFIGKYRDHPQGRVIGHFTAMIQDRTDTVGCAILRHSGNKYFFLACNYGFTNMMNQKVYTKSNKSCSKCRTGCSKVYKGLCAAHEYVNPDPYEDLD</sequence>
<dbReference type="FunFam" id="3.40.33.10:FF:000007">
    <property type="entry name" value="Venom allergen"/>
    <property type="match status" value="1"/>
</dbReference>
<dbReference type="CDD" id="cd05380">
    <property type="entry name" value="CAP_euk"/>
    <property type="match status" value="1"/>
</dbReference>
<comment type="subcellular location">
    <subcellularLocation>
        <location evidence="1">Secreted</location>
    </subcellularLocation>
</comment>
<organism evidence="8">
    <name type="scientific">Culicoides nubeculosus</name>
    <name type="common">Biting midge</name>
    <dbReference type="NCBI Taxonomy" id="144565"/>
    <lineage>
        <taxon>Eukaryota</taxon>
        <taxon>Metazoa</taxon>
        <taxon>Ecdysozoa</taxon>
        <taxon>Arthropoda</taxon>
        <taxon>Hexapoda</taxon>
        <taxon>Insecta</taxon>
        <taxon>Pterygota</taxon>
        <taxon>Neoptera</taxon>
        <taxon>Endopterygota</taxon>
        <taxon>Diptera</taxon>
        <taxon>Nematocera</taxon>
        <taxon>Chironomoidea</taxon>
        <taxon>Ceratopogonidae</taxon>
        <taxon>Ceratopogoninae</taxon>
        <taxon>Culicoides</taxon>
        <taxon>Monoculicoides</taxon>
    </lineage>
</organism>
<dbReference type="EMBL" id="EU978920">
    <property type="protein sequence ID" value="ACM40909.1"/>
    <property type="molecule type" value="mRNA"/>
</dbReference>
<accession>B9URL2</accession>
<evidence type="ECO:0000256" key="5">
    <source>
        <dbReference type="ARBA" id="ARBA00068306"/>
    </source>
</evidence>
<protein>
    <recommendedName>
        <fullName evidence="5">Venom allergen-1</fullName>
    </recommendedName>
</protein>
<feature type="chain" id="PRO_5002893020" description="Venom allergen-1" evidence="6">
    <location>
        <begin position="20"/>
        <end position="263"/>
    </location>
</feature>
<dbReference type="InterPro" id="IPR034763">
    <property type="entry name" value="P14a_insect"/>
</dbReference>